<keyword evidence="4" id="KW-0808">Transferase</keyword>
<feature type="transmembrane region" description="Helical" evidence="10">
    <location>
        <begin position="83"/>
        <end position="114"/>
    </location>
</feature>
<keyword evidence="8" id="KW-0902">Two-component regulatory system</keyword>
<evidence type="ECO:0000256" key="10">
    <source>
        <dbReference type="SAM" id="Phobius"/>
    </source>
</evidence>
<reference evidence="12 13" key="1">
    <citation type="submission" date="2019-06" db="EMBL/GenBank/DDBJ databases">
        <title>Sequencing the genomes of 1000 actinobacteria strains.</title>
        <authorList>
            <person name="Klenk H.-P."/>
        </authorList>
    </citation>
    <scope>NUCLEOTIDE SEQUENCE [LARGE SCALE GENOMIC DNA]</scope>
    <source>
        <strain evidence="12 13">DSM 8251</strain>
    </source>
</reference>
<evidence type="ECO:0000259" key="11">
    <source>
        <dbReference type="Pfam" id="PF07730"/>
    </source>
</evidence>
<name>A0A542ZCD0_9ACTN</name>
<proteinExistence type="predicted"/>
<evidence type="ECO:0000256" key="8">
    <source>
        <dbReference type="ARBA" id="ARBA00023012"/>
    </source>
</evidence>
<evidence type="ECO:0000256" key="1">
    <source>
        <dbReference type="ARBA" id="ARBA00000085"/>
    </source>
</evidence>
<dbReference type="Pfam" id="PF07730">
    <property type="entry name" value="HisKA_3"/>
    <property type="match status" value="1"/>
</dbReference>
<feature type="domain" description="Signal transduction histidine kinase subgroup 3 dimerisation and phosphoacceptor" evidence="11">
    <location>
        <begin position="202"/>
        <end position="261"/>
    </location>
</feature>
<sequence length="411" mass="43824">MQAVRDWFDQTCGERREAGTAWLVIVLACVAFQALMVARLLFAGSARDGIAFELVQSTPGAVGITIAVVLTGMILLWSPRRPVLALAVIGAAYLAASAIGMHDYVAFPLLFALFRVVADTGLASVVGSVTSTGAGMLASSWLATSTTVVDEFTGQLSVAALSILAAVGVRSVRGWRTATQQSHHDAERARAIAAERDQAIARTLIAAELHDSVGHNLTAIIALSQGLAGATENPELDESLEDIETLAREGLDETRRAVSLLGRLEDPAAPAPDHHHPHSWDDVHDLADRVRALDVPVVVTETGRRPNGTPVADLGFSIVREALTNAVRHTEPLERASIAIDHHTTKGTRITIRSHGHPRKADEYEPGSGLQRLSHRVTSQGGTFNAGPGEPDEWIVDAKLPPAPNEENHHA</sequence>
<keyword evidence="13" id="KW-1185">Reference proteome</keyword>
<dbReference type="GO" id="GO:0005524">
    <property type="term" value="F:ATP binding"/>
    <property type="evidence" value="ECO:0007669"/>
    <property type="project" value="UniProtKB-KW"/>
</dbReference>
<keyword evidence="10" id="KW-1133">Transmembrane helix</keyword>
<keyword evidence="10" id="KW-0472">Membrane</keyword>
<keyword evidence="3" id="KW-0597">Phosphoprotein</keyword>
<dbReference type="Proteomes" id="UP000316196">
    <property type="component" value="Unassembled WGS sequence"/>
</dbReference>
<dbReference type="PROSITE" id="PS51257">
    <property type="entry name" value="PROKAR_LIPOPROTEIN"/>
    <property type="match status" value="1"/>
</dbReference>
<keyword evidence="10" id="KW-0812">Transmembrane</keyword>
<dbReference type="InterPro" id="IPR036890">
    <property type="entry name" value="HATPase_C_sf"/>
</dbReference>
<evidence type="ECO:0000256" key="7">
    <source>
        <dbReference type="ARBA" id="ARBA00022840"/>
    </source>
</evidence>
<feature type="transmembrane region" description="Helical" evidence="10">
    <location>
        <begin position="54"/>
        <end position="77"/>
    </location>
</feature>
<dbReference type="InterPro" id="IPR011712">
    <property type="entry name" value="Sig_transdc_His_kin_sub3_dim/P"/>
</dbReference>
<organism evidence="12 13">
    <name type="scientific">Propioniferax innocua</name>
    <dbReference type="NCBI Taxonomy" id="1753"/>
    <lineage>
        <taxon>Bacteria</taxon>
        <taxon>Bacillati</taxon>
        <taxon>Actinomycetota</taxon>
        <taxon>Actinomycetes</taxon>
        <taxon>Propionibacteriales</taxon>
        <taxon>Propionibacteriaceae</taxon>
        <taxon>Propioniferax</taxon>
    </lineage>
</organism>
<gene>
    <name evidence="12" type="ORF">FB460_1863</name>
</gene>
<evidence type="ECO:0000256" key="9">
    <source>
        <dbReference type="SAM" id="MobiDB-lite"/>
    </source>
</evidence>
<evidence type="ECO:0000256" key="2">
    <source>
        <dbReference type="ARBA" id="ARBA00012438"/>
    </source>
</evidence>
<comment type="catalytic activity">
    <reaction evidence="1">
        <text>ATP + protein L-histidine = ADP + protein N-phospho-L-histidine.</text>
        <dbReference type="EC" id="2.7.13.3"/>
    </reaction>
</comment>
<accession>A0A542ZCD0</accession>
<dbReference type="PANTHER" id="PTHR24421">
    <property type="entry name" value="NITRATE/NITRITE SENSOR PROTEIN NARX-RELATED"/>
    <property type="match status" value="1"/>
</dbReference>
<evidence type="ECO:0000256" key="6">
    <source>
        <dbReference type="ARBA" id="ARBA00022777"/>
    </source>
</evidence>
<dbReference type="GO" id="GO:0046983">
    <property type="term" value="F:protein dimerization activity"/>
    <property type="evidence" value="ECO:0007669"/>
    <property type="project" value="InterPro"/>
</dbReference>
<dbReference type="RefSeq" id="WP_142093843.1">
    <property type="nucleotide sequence ID" value="NZ_BAAAMD010000004.1"/>
</dbReference>
<keyword evidence="5" id="KW-0547">Nucleotide-binding</keyword>
<dbReference type="GO" id="GO:0000155">
    <property type="term" value="F:phosphorelay sensor kinase activity"/>
    <property type="evidence" value="ECO:0007669"/>
    <property type="project" value="InterPro"/>
</dbReference>
<protein>
    <recommendedName>
        <fullName evidence="2">histidine kinase</fullName>
        <ecNumber evidence="2">2.7.13.3</ecNumber>
    </recommendedName>
</protein>
<dbReference type="PANTHER" id="PTHR24421:SF10">
    <property type="entry name" value="NITRATE_NITRITE SENSOR PROTEIN NARQ"/>
    <property type="match status" value="1"/>
</dbReference>
<evidence type="ECO:0000256" key="3">
    <source>
        <dbReference type="ARBA" id="ARBA00022553"/>
    </source>
</evidence>
<dbReference type="EMBL" id="VFOR01000002">
    <property type="protein sequence ID" value="TQL58012.1"/>
    <property type="molecule type" value="Genomic_DNA"/>
</dbReference>
<evidence type="ECO:0000256" key="4">
    <source>
        <dbReference type="ARBA" id="ARBA00022679"/>
    </source>
</evidence>
<evidence type="ECO:0000313" key="12">
    <source>
        <dbReference type="EMBL" id="TQL58012.1"/>
    </source>
</evidence>
<evidence type="ECO:0000256" key="5">
    <source>
        <dbReference type="ARBA" id="ARBA00022741"/>
    </source>
</evidence>
<dbReference type="Gene3D" id="3.30.565.10">
    <property type="entry name" value="Histidine kinase-like ATPase, C-terminal domain"/>
    <property type="match status" value="1"/>
</dbReference>
<dbReference type="InterPro" id="IPR050482">
    <property type="entry name" value="Sensor_HK_TwoCompSys"/>
</dbReference>
<dbReference type="OrthoDB" id="3193082at2"/>
<dbReference type="EC" id="2.7.13.3" evidence="2"/>
<keyword evidence="7" id="KW-0067">ATP-binding</keyword>
<dbReference type="Gene3D" id="1.20.5.1930">
    <property type="match status" value="1"/>
</dbReference>
<keyword evidence="6 12" id="KW-0418">Kinase</keyword>
<feature type="transmembrane region" description="Helical" evidence="10">
    <location>
        <begin position="20"/>
        <end position="42"/>
    </location>
</feature>
<dbReference type="GO" id="GO:0016020">
    <property type="term" value="C:membrane"/>
    <property type="evidence" value="ECO:0007669"/>
    <property type="project" value="InterPro"/>
</dbReference>
<comment type="caution">
    <text evidence="12">The sequence shown here is derived from an EMBL/GenBank/DDBJ whole genome shotgun (WGS) entry which is preliminary data.</text>
</comment>
<feature type="region of interest" description="Disordered" evidence="9">
    <location>
        <begin position="378"/>
        <end position="411"/>
    </location>
</feature>
<dbReference type="AlphaFoldDB" id="A0A542ZCD0"/>
<evidence type="ECO:0000313" key="13">
    <source>
        <dbReference type="Proteomes" id="UP000316196"/>
    </source>
</evidence>